<dbReference type="Proteomes" id="UP000707356">
    <property type="component" value="Unassembled WGS sequence"/>
</dbReference>
<dbReference type="EMBL" id="JAHHHV010000060">
    <property type="protein sequence ID" value="MBW4465703.1"/>
    <property type="molecule type" value="Genomic_DNA"/>
</dbReference>
<keyword evidence="5" id="KW-0902">Two-component regulatory system</keyword>
<dbReference type="Pfam" id="PF08448">
    <property type="entry name" value="PAS_4"/>
    <property type="match status" value="1"/>
</dbReference>
<gene>
    <name evidence="9" type="ORF">KME07_09720</name>
</gene>
<evidence type="ECO:0000259" key="7">
    <source>
        <dbReference type="PROSITE" id="PS50109"/>
    </source>
</evidence>
<dbReference type="CDD" id="cd00082">
    <property type="entry name" value="HisKA"/>
    <property type="match status" value="1"/>
</dbReference>
<feature type="domain" description="PAC" evidence="8">
    <location>
        <begin position="96"/>
        <end position="152"/>
    </location>
</feature>
<dbReference type="PANTHER" id="PTHR43065">
    <property type="entry name" value="SENSOR HISTIDINE KINASE"/>
    <property type="match status" value="1"/>
</dbReference>
<sequence>MERPMSHPQELAAAQQQIRDLQARNQELQRILDSLPLHLFWKDQDSIYRGCNQPFAEVAGFSSIDEVLGKSDYGLHWTNEEADLFRQFDQQVMQADVAQLRVVETPSEINEQQGWVATSKIPLHDETGAVIGILGLFEDITEQAKEEEALRRSEAELRRQAQQLRQTIGELQQAQTKLVQAEKMSSLGQLVAGIAHEINNPVSFIHGNLCFARQHTDDLLALIARYQQHYPQPHPELQAQIDEIELEFLQTDLPQLFQSMQVGAERICQIVLSLRSFSRLDEAEIKPVDLHDGIDSTLMILQNRLRGGKANIPIQVVKDYGVLPLVECYAGPLNQVFMNLLSNAIDAVEERLEQQPDICPQILIQTRQVDQQVEISIIDSGAGMSPAIANQIFDPFFTTKAPGQGTGLGLSISYQIITERHGGKLSCTSELGQGTEFKVEIPVRHSLMALDHSAGCSKAL</sequence>
<dbReference type="InterPro" id="IPR004358">
    <property type="entry name" value="Sig_transdc_His_kin-like_C"/>
</dbReference>
<evidence type="ECO:0000256" key="6">
    <source>
        <dbReference type="SAM" id="Coils"/>
    </source>
</evidence>
<protein>
    <recommendedName>
        <fullName evidence="2">histidine kinase</fullName>
        <ecNumber evidence="2">2.7.13.3</ecNumber>
    </recommendedName>
</protein>
<comment type="caution">
    <text evidence="9">The sequence shown here is derived from an EMBL/GenBank/DDBJ whole genome shotgun (WGS) entry which is preliminary data.</text>
</comment>
<dbReference type="InterPro" id="IPR003661">
    <property type="entry name" value="HisK_dim/P_dom"/>
</dbReference>
<dbReference type="PANTHER" id="PTHR43065:SF50">
    <property type="entry name" value="HISTIDINE KINASE"/>
    <property type="match status" value="1"/>
</dbReference>
<keyword evidence="4" id="KW-0418">Kinase</keyword>
<dbReference type="InterPro" id="IPR036890">
    <property type="entry name" value="HATPase_C_sf"/>
</dbReference>
<dbReference type="InterPro" id="IPR003594">
    <property type="entry name" value="HATPase_dom"/>
</dbReference>
<dbReference type="Gene3D" id="1.10.287.130">
    <property type="match status" value="1"/>
</dbReference>
<reference evidence="9" key="2">
    <citation type="journal article" date="2022" name="Microbiol. Resour. Announc.">
        <title>Metagenome Sequencing to Explore Phylogenomics of Terrestrial Cyanobacteria.</title>
        <authorList>
            <person name="Ward R.D."/>
            <person name="Stajich J.E."/>
            <person name="Johansen J.R."/>
            <person name="Huntemann M."/>
            <person name="Clum A."/>
            <person name="Foster B."/>
            <person name="Foster B."/>
            <person name="Roux S."/>
            <person name="Palaniappan K."/>
            <person name="Varghese N."/>
            <person name="Mukherjee S."/>
            <person name="Reddy T.B.K."/>
            <person name="Daum C."/>
            <person name="Copeland A."/>
            <person name="Chen I.A."/>
            <person name="Ivanova N.N."/>
            <person name="Kyrpides N.C."/>
            <person name="Shapiro N."/>
            <person name="Eloe-Fadrosh E.A."/>
            <person name="Pietrasiak N."/>
        </authorList>
    </citation>
    <scope>NUCLEOTIDE SEQUENCE</scope>
    <source>
        <strain evidence="9">GSE-TBD4-15B</strain>
    </source>
</reference>
<feature type="coiled-coil region" evidence="6">
    <location>
        <begin position="143"/>
        <end position="184"/>
    </location>
</feature>
<reference evidence="9" key="1">
    <citation type="submission" date="2021-05" db="EMBL/GenBank/DDBJ databases">
        <authorList>
            <person name="Pietrasiak N."/>
            <person name="Ward R."/>
            <person name="Stajich J.E."/>
            <person name="Kurbessoian T."/>
        </authorList>
    </citation>
    <scope>NUCLEOTIDE SEQUENCE</scope>
    <source>
        <strain evidence="9">GSE-TBD4-15B</strain>
    </source>
</reference>
<accession>A0A951U4G5</accession>
<comment type="catalytic activity">
    <reaction evidence="1">
        <text>ATP + protein L-histidine = ADP + protein N-phospho-L-histidine.</text>
        <dbReference type="EC" id="2.7.13.3"/>
    </reaction>
</comment>
<evidence type="ECO:0000256" key="1">
    <source>
        <dbReference type="ARBA" id="ARBA00000085"/>
    </source>
</evidence>
<dbReference type="PROSITE" id="PS50113">
    <property type="entry name" value="PAC"/>
    <property type="match status" value="1"/>
</dbReference>
<dbReference type="AlphaFoldDB" id="A0A951U4G5"/>
<dbReference type="Gene3D" id="3.30.565.10">
    <property type="entry name" value="Histidine kinase-like ATPase, C-terminal domain"/>
    <property type="match status" value="1"/>
</dbReference>
<name>A0A951U4G5_9CYAN</name>
<evidence type="ECO:0000313" key="9">
    <source>
        <dbReference type="EMBL" id="MBW4465703.1"/>
    </source>
</evidence>
<feature type="domain" description="Histidine kinase" evidence="7">
    <location>
        <begin position="193"/>
        <end position="445"/>
    </location>
</feature>
<evidence type="ECO:0000313" key="10">
    <source>
        <dbReference type="Proteomes" id="UP000707356"/>
    </source>
</evidence>
<evidence type="ECO:0000256" key="4">
    <source>
        <dbReference type="ARBA" id="ARBA00022777"/>
    </source>
</evidence>
<dbReference type="InterPro" id="IPR005467">
    <property type="entry name" value="His_kinase_dom"/>
</dbReference>
<dbReference type="PRINTS" id="PR00344">
    <property type="entry name" value="BCTRLSENSOR"/>
</dbReference>
<dbReference type="InterPro" id="IPR036097">
    <property type="entry name" value="HisK_dim/P_sf"/>
</dbReference>
<dbReference type="InterPro" id="IPR013656">
    <property type="entry name" value="PAS_4"/>
</dbReference>
<dbReference type="InterPro" id="IPR000014">
    <property type="entry name" value="PAS"/>
</dbReference>
<evidence type="ECO:0000256" key="3">
    <source>
        <dbReference type="ARBA" id="ARBA00022553"/>
    </source>
</evidence>
<dbReference type="Gene3D" id="3.30.450.20">
    <property type="entry name" value="PAS domain"/>
    <property type="match status" value="1"/>
</dbReference>
<evidence type="ECO:0000256" key="5">
    <source>
        <dbReference type="ARBA" id="ARBA00023012"/>
    </source>
</evidence>
<proteinExistence type="predicted"/>
<dbReference type="SUPFAM" id="SSF47384">
    <property type="entry name" value="Homodimeric domain of signal transducing histidine kinase"/>
    <property type="match status" value="1"/>
</dbReference>
<dbReference type="EC" id="2.7.13.3" evidence="2"/>
<evidence type="ECO:0000259" key="8">
    <source>
        <dbReference type="PROSITE" id="PS50113"/>
    </source>
</evidence>
<dbReference type="SUPFAM" id="SSF55785">
    <property type="entry name" value="PYP-like sensor domain (PAS domain)"/>
    <property type="match status" value="1"/>
</dbReference>
<dbReference type="Pfam" id="PF02518">
    <property type="entry name" value="HATPase_c"/>
    <property type="match status" value="1"/>
</dbReference>
<dbReference type="GO" id="GO:0000155">
    <property type="term" value="F:phosphorelay sensor kinase activity"/>
    <property type="evidence" value="ECO:0007669"/>
    <property type="project" value="InterPro"/>
</dbReference>
<evidence type="ECO:0000256" key="2">
    <source>
        <dbReference type="ARBA" id="ARBA00012438"/>
    </source>
</evidence>
<keyword evidence="6" id="KW-0175">Coiled coil</keyword>
<dbReference type="InterPro" id="IPR000700">
    <property type="entry name" value="PAS-assoc_C"/>
</dbReference>
<dbReference type="InterPro" id="IPR035965">
    <property type="entry name" value="PAS-like_dom_sf"/>
</dbReference>
<dbReference type="SUPFAM" id="SSF55874">
    <property type="entry name" value="ATPase domain of HSP90 chaperone/DNA topoisomerase II/histidine kinase"/>
    <property type="match status" value="1"/>
</dbReference>
<keyword evidence="3" id="KW-0597">Phosphoprotein</keyword>
<dbReference type="PROSITE" id="PS50109">
    <property type="entry name" value="HIS_KIN"/>
    <property type="match status" value="1"/>
</dbReference>
<organism evidence="9 10">
    <name type="scientific">Pegethrix bostrychoides GSE-TBD4-15B</name>
    <dbReference type="NCBI Taxonomy" id="2839662"/>
    <lineage>
        <taxon>Bacteria</taxon>
        <taxon>Bacillati</taxon>
        <taxon>Cyanobacteriota</taxon>
        <taxon>Cyanophyceae</taxon>
        <taxon>Oculatellales</taxon>
        <taxon>Oculatellaceae</taxon>
        <taxon>Pegethrix</taxon>
    </lineage>
</organism>
<keyword evidence="4" id="KW-0808">Transferase</keyword>
<dbReference type="NCBIfam" id="TIGR00229">
    <property type="entry name" value="sensory_box"/>
    <property type="match status" value="1"/>
</dbReference>
<dbReference type="SMART" id="SM00387">
    <property type="entry name" value="HATPase_c"/>
    <property type="match status" value="1"/>
</dbReference>